<feature type="region of interest" description="Disordered" evidence="9">
    <location>
        <begin position="1"/>
        <end position="45"/>
    </location>
</feature>
<keyword evidence="4" id="KW-0808">Transferase</keyword>
<keyword evidence="5" id="KW-0479">Metal-binding</keyword>
<comment type="pathway">
    <text evidence="2">Protein modification; protein ubiquitination.</text>
</comment>
<evidence type="ECO:0000256" key="2">
    <source>
        <dbReference type="ARBA" id="ARBA00004906"/>
    </source>
</evidence>
<dbReference type="SUPFAM" id="SSF57850">
    <property type="entry name" value="RING/U-box"/>
    <property type="match status" value="1"/>
</dbReference>
<evidence type="ECO:0000259" key="10">
    <source>
        <dbReference type="PROSITE" id="PS50089"/>
    </source>
</evidence>
<keyword evidence="6 8" id="KW-0863">Zinc-finger</keyword>
<keyword evidence="12" id="KW-1185">Reference proteome</keyword>
<sequence length="248" mass="29044">MDIEARETNKLRRSSRKRSRAHHEDDYSYSTSRASRKASKIQHQAEEVVQDLTMHKSSSEEQGRKEERNIFYQDFECAICLEIVTDPHIIPECCHRFCGSCIKESIKARNECPACRQHISTKRRLRKDELFGKLLDRLQQLEKENEDLRRRLKMNEDKNLPLNQPFSSDDENENESDQHSVEISRTDSLEHDDSMEYVEQQAQPVAAAITRNESGNKFEDRLAELQQFKNKHGHCNVLTKLIFGILVQ</sequence>
<dbReference type="GO" id="GO:0008270">
    <property type="term" value="F:zinc ion binding"/>
    <property type="evidence" value="ECO:0007669"/>
    <property type="project" value="UniProtKB-KW"/>
</dbReference>
<protein>
    <recommendedName>
        <fullName evidence="3">RING-type E3 ubiquitin transferase</fullName>
        <ecNumber evidence="3">2.3.2.27</ecNumber>
    </recommendedName>
</protein>
<organism evidence="11 12">
    <name type="scientific">Chaetoceros tenuissimus</name>
    <dbReference type="NCBI Taxonomy" id="426638"/>
    <lineage>
        <taxon>Eukaryota</taxon>
        <taxon>Sar</taxon>
        <taxon>Stramenopiles</taxon>
        <taxon>Ochrophyta</taxon>
        <taxon>Bacillariophyta</taxon>
        <taxon>Coscinodiscophyceae</taxon>
        <taxon>Chaetocerotophycidae</taxon>
        <taxon>Chaetocerotales</taxon>
        <taxon>Chaetocerotaceae</taxon>
        <taxon>Chaetoceros</taxon>
    </lineage>
</organism>
<accession>A0AAD3D6A2</accession>
<feature type="domain" description="RING-type" evidence="10">
    <location>
        <begin position="77"/>
        <end position="116"/>
    </location>
</feature>
<dbReference type="EC" id="2.3.2.27" evidence="3"/>
<dbReference type="Gene3D" id="3.30.40.10">
    <property type="entry name" value="Zinc/RING finger domain, C3HC4 (zinc finger)"/>
    <property type="match status" value="1"/>
</dbReference>
<feature type="region of interest" description="Disordered" evidence="9">
    <location>
        <begin position="152"/>
        <end position="183"/>
    </location>
</feature>
<evidence type="ECO:0000256" key="6">
    <source>
        <dbReference type="ARBA" id="ARBA00022771"/>
    </source>
</evidence>
<keyword evidence="7" id="KW-0862">Zinc</keyword>
<evidence type="ECO:0000256" key="5">
    <source>
        <dbReference type="ARBA" id="ARBA00022723"/>
    </source>
</evidence>
<dbReference type="GO" id="GO:0031519">
    <property type="term" value="C:PcG protein complex"/>
    <property type="evidence" value="ECO:0007669"/>
    <property type="project" value="TreeGrafter"/>
</dbReference>
<evidence type="ECO:0000256" key="3">
    <source>
        <dbReference type="ARBA" id="ARBA00012483"/>
    </source>
</evidence>
<dbReference type="InterPro" id="IPR043540">
    <property type="entry name" value="RING1/RING2"/>
</dbReference>
<feature type="compositionally biased region" description="Basic and acidic residues" evidence="9">
    <location>
        <begin position="1"/>
        <end position="10"/>
    </location>
</feature>
<evidence type="ECO:0000256" key="8">
    <source>
        <dbReference type="PROSITE-ProRule" id="PRU00175"/>
    </source>
</evidence>
<dbReference type="InterPro" id="IPR001841">
    <property type="entry name" value="Znf_RING"/>
</dbReference>
<evidence type="ECO:0000313" key="11">
    <source>
        <dbReference type="EMBL" id="GFH58513.1"/>
    </source>
</evidence>
<dbReference type="Proteomes" id="UP001054902">
    <property type="component" value="Unassembled WGS sequence"/>
</dbReference>
<dbReference type="PROSITE" id="PS50089">
    <property type="entry name" value="ZF_RING_2"/>
    <property type="match status" value="1"/>
</dbReference>
<evidence type="ECO:0000313" key="12">
    <source>
        <dbReference type="Proteomes" id="UP001054902"/>
    </source>
</evidence>
<dbReference type="AlphaFoldDB" id="A0AAD3D6A2"/>
<gene>
    <name evidence="11" type="ORF">CTEN210_14989</name>
</gene>
<evidence type="ECO:0000256" key="1">
    <source>
        <dbReference type="ARBA" id="ARBA00000900"/>
    </source>
</evidence>
<dbReference type="GO" id="GO:0000151">
    <property type="term" value="C:ubiquitin ligase complex"/>
    <property type="evidence" value="ECO:0007669"/>
    <property type="project" value="InterPro"/>
</dbReference>
<reference evidence="11 12" key="1">
    <citation type="journal article" date="2021" name="Sci. Rep.">
        <title>The genome of the diatom Chaetoceros tenuissimus carries an ancient integrated fragment of an extant virus.</title>
        <authorList>
            <person name="Hongo Y."/>
            <person name="Kimura K."/>
            <person name="Takaki Y."/>
            <person name="Yoshida Y."/>
            <person name="Baba S."/>
            <person name="Kobayashi G."/>
            <person name="Nagasaki K."/>
            <person name="Hano T."/>
            <person name="Tomaru Y."/>
        </authorList>
    </citation>
    <scope>NUCLEOTIDE SEQUENCE [LARGE SCALE GENOMIC DNA]</scope>
    <source>
        <strain evidence="11 12">NIES-3715</strain>
    </source>
</reference>
<comment type="caution">
    <text evidence="11">The sequence shown here is derived from an EMBL/GenBank/DDBJ whole genome shotgun (WGS) entry which is preliminary data.</text>
</comment>
<dbReference type="GO" id="GO:0061630">
    <property type="term" value="F:ubiquitin protein ligase activity"/>
    <property type="evidence" value="ECO:0007669"/>
    <property type="project" value="UniProtKB-EC"/>
</dbReference>
<dbReference type="Pfam" id="PF13923">
    <property type="entry name" value="zf-C3HC4_2"/>
    <property type="match status" value="1"/>
</dbReference>
<dbReference type="PANTHER" id="PTHR46076">
    <property type="entry name" value="E3 UBIQUITIN-PROTEIN LIGASE RING1 / RING 2 FAMILY MEMBER"/>
    <property type="match status" value="1"/>
</dbReference>
<evidence type="ECO:0000256" key="4">
    <source>
        <dbReference type="ARBA" id="ARBA00022679"/>
    </source>
</evidence>
<dbReference type="EMBL" id="BLLK01000062">
    <property type="protein sequence ID" value="GFH58513.1"/>
    <property type="molecule type" value="Genomic_DNA"/>
</dbReference>
<dbReference type="PROSITE" id="PS00518">
    <property type="entry name" value="ZF_RING_1"/>
    <property type="match status" value="1"/>
</dbReference>
<evidence type="ECO:0000256" key="7">
    <source>
        <dbReference type="ARBA" id="ARBA00022833"/>
    </source>
</evidence>
<feature type="compositionally biased region" description="Basic residues" evidence="9">
    <location>
        <begin position="11"/>
        <end position="21"/>
    </location>
</feature>
<comment type="catalytic activity">
    <reaction evidence="1">
        <text>S-ubiquitinyl-[E2 ubiquitin-conjugating enzyme]-L-cysteine + [acceptor protein]-L-lysine = [E2 ubiquitin-conjugating enzyme]-L-cysteine + N(6)-ubiquitinyl-[acceptor protein]-L-lysine.</text>
        <dbReference type="EC" id="2.3.2.27"/>
    </reaction>
</comment>
<dbReference type="InterPro" id="IPR017907">
    <property type="entry name" value="Znf_RING_CS"/>
</dbReference>
<dbReference type="SMART" id="SM00184">
    <property type="entry name" value="RING"/>
    <property type="match status" value="1"/>
</dbReference>
<evidence type="ECO:0000256" key="9">
    <source>
        <dbReference type="SAM" id="MobiDB-lite"/>
    </source>
</evidence>
<proteinExistence type="predicted"/>
<dbReference type="GO" id="GO:0003682">
    <property type="term" value="F:chromatin binding"/>
    <property type="evidence" value="ECO:0007669"/>
    <property type="project" value="TreeGrafter"/>
</dbReference>
<name>A0AAD3D6A2_9STRA</name>
<dbReference type="InterPro" id="IPR013083">
    <property type="entry name" value="Znf_RING/FYVE/PHD"/>
</dbReference>
<dbReference type="PANTHER" id="PTHR46076:SF3">
    <property type="entry name" value="E3 UBIQUITIN-PROTEIN LIGASE RING1"/>
    <property type="match status" value="1"/>
</dbReference>